<sequence length="111" mass="11622">MAEQSKQSGGEQAASPQHAPADVQQMSFEDALAELKQIVERLEKGEGKLDEAIQAYERGAHLKRHCEQKLKEAEAKIEKIRVSGSGGSGGGSGGSSDGSGGEVSTEPLDVE</sequence>
<dbReference type="HAMAP" id="MF_00337">
    <property type="entry name" value="Exonuc_7_S"/>
    <property type="match status" value="1"/>
</dbReference>
<dbReference type="SUPFAM" id="SSF116842">
    <property type="entry name" value="XseB-like"/>
    <property type="match status" value="1"/>
</dbReference>
<comment type="similarity">
    <text evidence="1 6">Belongs to the XseB family.</text>
</comment>
<dbReference type="NCBIfam" id="NF002139">
    <property type="entry name" value="PRK00977.1-3"/>
    <property type="match status" value="1"/>
</dbReference>
<keyword evidence="2 6" id="KW-0963">Cytoplasm</keyword>
<dbReference type="Gene3D" id="1.10.287.1040">
    <property type="entry name" value="Exonuclease VII, small subunit"/>
    <property type="match status" value="1"/>
</dbReference>
<keyword evidence="3 6" id="KW-0540">Nuclease</keyword>
<evidence type="ECO:0000256" key="3">
    <source>
        <dbReference type="ARBA" id="ARBA00022722"/>
    </source>
</evidence>
<comment type="caution">
    <text evidence="8">The sequence shown here is derived from an EMBL/GenBank/DDBJ whole genome shotgun (WGS) entry which is preliminary data.</text>
</comment>
<dbReference type="EC" id="3.1.11.6" evidence="6"/>
<evidence type="ECO:0000313" key="8">
    <source>
        <dbReference type="EMBL" id="MBK1671304.1"/>
    </source>
</evidence>
<keyword evidence="4 6" id="KW-0378">Hydrolase</keyword>
<dbReference type="NCBIfam" id="NF002140">
    <property type="entry name" value="PRK00977.1-4"/>
    <property type="match status" value="1"/>
</dbReference>
<dbReference type="PANTHER" id="PTHR34137">
    <property type="entry name" value="EXODEOXYRIBONUCLEASE 7 SMALL SUBUNIT"/>
    <property type="match status" value="1"/>
</dbReference>
<keyword evidence="5 6" id="KW-0269">Exonuclease</keyword>
<feature type="region of interest" description="Disordered" evidence="7">
    <location>
        <begin position="79"/>
        <end position="111"/>
    </location>
</feature>
<comment type="function">
    <text evidence="6">Bidirectionally degrades single-stranded DNA into large acid-insoluble oligonucleotides, which are then degraded further into small acid-soluble oligonucleotides.</text>
</comment>
<proteinExistence type="inferred from homology"/>
<dbReference type="Proteomes" id="UP001296873">
    <property type="component" value="Unassembled WGS sequence"/>
</dbReference>
<dbReference type="PANTHER" id="PTHR34137:SF1">
    <property type="entry name" value="EXODEOXYRIBONUCLEASE 7 SMALL SUBUNIT"/>
    <property type="match status" value="1"/>
</dbReference>
<evidence type="ECO:0000256" key="1">
    <source>
        <dbReference type="ARBA" id="ARBA00009998"/>
    </source>
</evidence>
<evidence type="ECO:0000256" key="7">
    <source>
        <dbReference type="SAM" id="MobiDB-lite"/>
    </source>
</evidence>
<feature type="compositionally biased region" description="Polar residues" evidence="7">
    <location>
        <begin position="1"/>
        <end position="10"/>
    </location>
</feature>
<feature type="region of interest" description="Disordered" evidence="7">
    <location>
        <begin position="1"/>
        <end position="28"/>
    </location>
</feature>
<dbReference type="InterPro" id="IPR003761">
    <property type="entry name" value="Exonuc_VII_S"/>
</dbReference>
<evidence type="ECO:0000256" key="6">
    <source>
        <dbReference type="HAMAP-Rule" id="MF_00337"/>
    </source>
</evidence>
<gene>
    <name evidence="6" type="primary">xseB</name>
    <name evidence="8" type="ORF">CKO28_25215</name>
</gene>
<name>A0ABS1DLD9_9PROT</name>
<feature type="compositionally biased region" description="Gly residues" evidence="7">
    <location>
        <begin position="84"/>
        <end position="101"/>
    </location>
</feature>
<dbReference type="Pfam" id="PF02609">
    <property type="entry name" value="Exonuc_VII_S"/>
    <property type="match status" value="1"/>
</dbReference>
<protein>
    <recommendedName>
        <fullName evidence="6">Exodeoxyribonuclease 7 small subunit</fullName>
        <ecNumber evidence="6">3.1.11.6</ecNumber>
    </recommendedName>
    <alternativeName>
        <fullName evidence="6">Exodeoxyribonuclease VII small subunit</fullName>
        <shortName evidence="6">Exonuclease VII small subunit</shortName>
    </alternativeName>
</protein>
<organism evidence="8 9">
    <name type="scientific">Rhodovibrio sodomensis</name>
    <dbReference type="NCBI Taxonomy" id="1088"/>
    <lineage>
        <taxon>Bacteria</taxon>
        <taxon>Pseudomonadati</taxon>
        <taxon>Pseudomonadota</taxon>
        <taxon>Alphaproteobacteria</taxon>
        <taxon>Rhodospirillales</taxon>
        <taxon>Rhodovibrionaceae</taxon>
        <taxon>Rhodovibrio</taxon>
    </lineage>
</organism>
<dbReference type="RefSeq" id="WP_200344023.1">
    <property type="nucleotide sequence ID" value="NZ_NRRL01000169.1"/>
</dbReference>
<dbReference type="NCBIfam" id="TIGR01280">
    <property type="entry name" value="xseB"/>
    <property type="match status" value="1"/>
</dbReference>
<dbReference type="InterPro" id="IPR037004">
    <property type="entry name" value="Exonuc_VII_ssu_sf"/>
</dbReference>
<evidence type="ECO:0000256" key="4">
    <source>
        <dbReference type="ARBA" id="ARBA00022801"/>
    </source>
</evidence>
<evidence type="ECO:0000256" key="2">
    <source>
        <dbReference type="ARBA" id="ARBA00022490"/>
    </source>
</evidence>
<keyword evidence="9" id="KW-1185">Reference proteome</keyword>
<reference evidence="8 9" key="1">
    <citation type="journal article" date="2020" name="Microorganisms">
        <title>Osmotic Adaptation and Compatible Solute Biosynthesis of Phototrophic Bacteria as Revealed from Genome Analyses.</title>
        <authorList>
            <person name="Imhoff J.F."/>
            <person name="Rahn T."/>
            <person name="Kunzel S."/>
            <person name="Keller A."/>
            <person name="Neulinger S.C."/>
        </authorList>
    </citation>
    <scope>NUCLEOTIDE SEQUENCE [LARGE SCALE GENOMIC DNA]</scope>
    <source>
        <strain evidence="8 9">DSM 9895</strain>
    </source>
</reference>
<dbReference type="EMBL" id="NRRL01000169">
    <property type="protein sequence ID" value="MBK1671304.1"/>
    <property type="molecule type" value="Genomic_DNA"/>
</dbReference>
<accession>A0ABS1DLD9</accession>
<evidence type="ECO:0000256" key="5">
    <source>
        <dbReference type="ARBA" id="ARBA00022839"/>
    </source>
</evidence>
<comment type="catalytic activity">
    <reaction evidence="6">
        <text>Exonucleolytic cleavage in either 5'- to 3'- or 3'- to 5'-direction to yield nucleoside 5'-phosphates.</text>
        <dbReference type="EC" id="3.1.11.6"/>
    </reaction>
</comment>
<comment type="subcellular location">
    <subcellularLocation>
        <location evidence="6">Cytoplasm</location>
    </subcellularLocation>
</comment>
<evidence type="ECO:0000313" key="9">
    <source>
        <dbReference type="Proteomes" id="UP001296873"/>
    </source>
</evidence>
<comment type="subunit">
    <text evidence="6">Heterooligomer composed of large and small subunits.</text>
</comment>